<feature type="region of interest" description="Disordered" evidence="2">
    <location>
        <begin position="1"/>
        <end position="34"/>
    </location>
</feature>
<evidence type="ECO:0000313" key="6">
    <source>
        <dbReference type="Proteomes" id="UP000075604"/>
    </source>
</evidence>
<evidence type="ECO:0000313" key="3">
    <source>
        <dbReference type="EMBL" id="KYF59726.1"/>
    </source>
</evidence>
<evidence type="ECO:0000256" key="1">
    <source>
        <dbReference type="SAM" id="Coils"/>
    </source>
</evidence>
<evidence type="ECO:0000313" key="4">
    <source>
        <dbReference type="EMBL" id="KYG04163.1"/>
    </source>
</evidence>
<keyword evidence="1" id="KW-0175">Coiled coil</keyword>
<proteinExistence type="predicted"/>
<evidence type="ECO:0000256" key="2">
    <source>
        <dbReference type="SAM" id="MobiDB-lite"/>
    </source>
</evidence>
<comment type="caution">
    <text evidence="3">The sequence shown here is derived from an EMBL/GenBank/DDBJ whole genome shotgun (WGS) entry which is preliminary data.</text>
</comment>
<dbReference type="Proteomes" id="UP000075604">
    <property type="component" value="Unassembled WGS sequence"/>
</dbReference>
<sequence>MTRPERRSSRPSPRNWAEVDLKPPSSSAGEPEIIKASLSVVERHHVNPAEQRGPADHEQRLASLEQRLESVRRRIEQRVGRLAQQVKRLRLDVDGLALGQAQSPRRPAR</sequence>
<feature type="coiled-coil region" evidence="1">
    <location>
        <begin position="61"/>
        <end position="92"/>
    </location>
</feature>
<accession>A0A150PW51</accession>
<name>A0A150PW51_SORCE</name>
<evidence type="ECO:0000313" key="5">
    <source>
        <dbReference type="Proteomes" id="UP000075502"/>
    </source>
</evidence>
<dbReference type="Proteomes" id="UP000075502">
    <property type="component" value="Unassembled WGS sequence"/>
</dbReference>
<dbReference type="EMBL" id="JEME01002477">
    <property type="protein sequence ID" value="KYG04163.1"/>
    <property type="molecule type" value="Genomic_DNA"/>
</dbReference>
<organism evidence="3 6">
    <name type="scientific">Sorangium cellulosum</name>
    <name type="common">Polyangium cellulosum</name>
    <dbReference type="NCBI Taxonomy" id="56"/>
    <lineage>
        <taxon>Bacteria</taxon>
        <taxon>Pseudomonadati</taxon>
        <taxon>Myxococcota</taxon>
        <taxon>Polyangia</taxon>
        <taxon>Polyangiales</taxon>
        <taxon>Polyangiaceae</taxon>
        <taxon>Sorangium</taxon>
    </lineage>
</organism>
<gene>
    <name evidence="3" type="ORF">BE04_26515</name>
    <name evidence="4" type="ORF">BE21_00270</name>
</gene>
<reference evidence="5 6" key="1">
    <citation type="submission" date="2014-02" db="EMBL/GenBank/DDBJ databases">
        <title>The small core and large imbalanced accessory genome model reveals a collaborative survival strategy of Sorangium cellulosum strains in nature.</title>
        <authorList>
            <person name="Han K."/>
            <person name="Peng R."/>
            <person name="Blom J."/>
            <person name="Li Y.-Z."/>
        </authorList>
    </citation>
    <scope>NUCLEOTIDE SEQUENCE [LARGE SCALE GENOMIC DNA]</scope>
    <source>
        <strain evidence="4 5">So0007-03</strain>
        <strain evidence="3 6">So0157-18</strain>
    </source>
</reference>
<protein>
    <submittedName>
        <fullName evidence="3">Uncharacterized protein</fullName>
    </submittedName>
</protein>
<dbReference type="EMBL" id="JELX01001218">
    <property type="protein sequence ID" value="KYF59726.1"/>
    <property type="molecule type" value="Genomic_DNA"/>
</dbReference>
<dbReference type="AlphaFoldDB" id="A0A150PW51"/>